<evidence type="ECO:0000259" key="5">
    <source>
        <dbReference type="Pfam" id="PF02782"/>
    </source>
</evidence>
<dbReference type="Pfam" id="PF02782">
    <property type="entry name" value="FGGY_C"/>
    <property type="match status" value="1"/>
</dbReference>
<evidence type="ECO:0000313" key="7">
    <source>
        <dbReference type="Proteomes" id="UP001324993"/>
    </source>
</evidence>
<dbReference type="Pfam" id="PF00370">
    <property type="entry name" value="FGGY_N"/>
    <property type="match status" value="1"/>
</dbReference>
<keyword evidence="7" id="KW-1185">Reference proteome</keyword>
<dbReference type="SUPFAM" id="SSF53067">
    <property type="entry name" value="Actin-like ATPase domain"/>
    <property type="match status" value="2"/>
</dbReference>
<dbReference type="EMBL" id="CP138858">
    <property type="protein sequence ID" value="WPJ94561.1"/>
    <property type="molecule type" value="Genomic_DNA"/>
</dbReference>
<dbReference type="InterPro" id="IPR018485">
    <property type="entry name" value="FGGY_C"/>
</dbReference>
<feature type="domain" description="Carbohydrate kinase FGGY N-terminal" evidence="4">
    <location>
        <begin position="147"/>
        <end position="300"/>
    </location>
</feature>
<dbReference type="Proteomes" id="UP001324993">
    <property type="component" value="Chromosome"/>
</dbReference>
<gene>
    <name evidence="6" type="ORF">SH580_14090</name>
</gene>
<evidence type="ECO:0000256" key="3">
    <source>
        <dbReference type="ARBA" id="ARBA00022777"/>
    </source>
</evidence>
<dbReference type="PIRSF" id="PIRSF000538">
    <property type="entry name" value="GlpK"/>
    <property type="match status" value="1"/>
</dbReference>
<protein>
    <submittedName>
        <fullName evidence="6">FGGY family carbohydrate kinase</fullName>
    </submittedName>
</protein>
<dbReference type="InterPro" id="IPR000577">
    <property type="entry name" value="Carb_kinase_FGGY"/>
</dbReference>
<reference evidence="6 7" key="1">
    <citation type="submission" date="2023-11" db="EMBL/GenBank/DDBJ databases">
        <title>Coraliomargarita sp. nov., isolated from marine algae.</title>
        <authorList>
            <person name="Lee J.K."/>
            <person name="Baek J.H."/>
            <person name="Kim J.M."/>
            <person name="Choi D.G."/>
            <person name="Jeon C.O."/>
        </authorList>
    </citation>
    <scope>NUCLEOTIDE SEQUENCE [LARGE SCALE GENOMIC DNA]</scope>
    <source>
        <strain evidence="6 7">J2-16</strain>
    </source>
</reference>
<evidence type="ECO:0000259" key="4">
    <source>
        <dbReference type="Pfam" id="PF00370"/>
    </source>
</evidence>
<dbReference type="CDD" id="cd07776">
    <property type="entry name" value="ASKHA_NBD_FGGY_SpXK-like"/>
    <property type="match status" value="1"/>
</dbReference>
<name>A0ABZ0RGM1_9BACT</name>
<comment type="similarity">
    <text evidence="1">Belongs to the FGGY kinase family.</text>
</comment>
<dbReference type="InterPro" id="IPR043129">
    <property type="entry name" value="ATPase_NBD"/>
</dbReference>
<evidence type="ECO:0000256" key="2">
    <source>
        <dbReference type="ARBA" id="ARBA00022679"/>
    </source>
</evidence>
<keyword evidence="3 6" id="KW-0418">Kinase</keyword>
<dbReference type="PANTHER" id="PTHR10196:SF57">
    <property type="entry name" value="XYLULOSE KINASE"/>
    <property type="match status" value="1"/>
</dbReference>
<dbReference type="GO" id="GO:0016301">
    <property type="term" value="F:kinase activity"/>
    <property type="evidence" value="ECO:0007669"/>
    <property type="project" value="UniProtKB-KW"/>
</dbReference>
<proteinExistence type="inferred from homology"/>
<dbReference type="Gene3D" id="3.30.420.40">
    <property type="match status" value="2"/>
</dbReference>
<dbReference type="InterPro" id="IPR018484">
    <property type="entry name" value="FGGY_N"/>
</dbReference>
<dbReference type="InterPro" id="IPR042024">
    <property type="entry name" value="D-XK_euk"/>
</dbReference>
<sequence length="536" mass="57017">MTSRAPTPSQLPHCREAAPAMLSLGLDSSTQSCSAIVIDTETQTIVAETSVNFGQRLPHYNAPSGFIPDGAAGEVHADPRMWLDALELLFEELKDQCELAKIAAISGAGQQHGSVYLNDQWLNAIDTLDASESLSAQIQPCLARRTAPIWMDTSTGAECREIAAALGGDEVVCAKSGSIPIERFTGPQIRRFYKNDPAGYAQTAHIHLVSSFLCSVLCGADAPIDTGDGAGMNLLNIHTWDWDPELLAATAPELGKRLPDAAPGNTTAGQISEYFVEKYGFAQGTPITLFTGDNPSSLVGMGASRPGKVVLSLGTSDTFFAAMPGVVADPQGCGHVFGNPAGGSMSLQCFVNGSLAREAVKDKFNYDWDQFTAAFNKTPVANDDQVMLPFFRPEISPRIDLAAPILKGSEAFENWQDADAAIRACVEGQFINMKLRSDWMQLQPEVIYLTGGASQNDAIAQVVADIFQAKVQRLAVSSSVALGAALRAASHTLGLNLHQLESQFCQPEAGSTIEPQAAIDSYQTATANFSALLAKS</sequence>
<dbReference type="PANTHER" id="PTHR10196">
    <property type="entry name" value="SUGAR KINASE"/>
    <property type="match status" value="1"/>
</dbReference>
<keyword evidence="2" id="KW-0808">Transferase</keyword>
<evidence type="ECO:0000256" key="1">
    <source>
        <dbReference type="ARBA" id="ARBA00009156"/>
    </source>
</evidence>
<accession>A0ABZ0RGM1</accession>
<feature type="domain" description="Carbohydrate kinase FGGY C-terminal" evidence="5">
    <location>
        <begin position="310"/>
        <end position="489"/>
    </location>
</feature>
<evidence type="ECO:0000313" key="6">
    <source>
        <dbReference type="EMBL" id="WPJ94561.1"/>
    </source>
</evidence>
<organism evidence="6 7">
    <name type="scientific">Coraliomargarita algicola</name>
    <dbReference type="NCBI Taxonomy" id="3092156"/>
    <lineage>
        <taxon>Bacteria</taxon>
        <taxon>Pseudomonadati</taxon>
        <taxon>Verrucomicrobiota</taxon>
        <taxon>Opitutia</taxon>
        <taxon>Puniceicoccales</taxon>
        <taxon>Coraliomargaritaceae</taxon>
        <taxon>Coraliomargarita</taxon>
    </lineage>
</organism>